<feature type="transmembrane region" description="Helical" evidence="11">
    <location>
        <begin position="520"/>
        <end position="540"/>
    </location>
</feature>
<name>A0AAD5LGT5_9CRUS</name>
<keyword evidence="13" id="KW-1185">Reference proteome</keyword>
<evidence type="ECO:0008006" key="14">
    <source>
        <dbReference type="Google" id="ProtNLM"/>
    </source>
</evidence>
<dbReference type="PANTHER" id="PTHR21522">
    <property type="entry name" value="PROTON CHANNEL OTOP"/>
    <property type="match status" value="1"/>
</dbReference>
<evidence type="ECO:0000256" key="5">
    <source>
        <dbReference type="ARBA" id="ARBA00022692"/>
    </source>
</evidence>
<dbReference type="EMBL" id="WJBH02000003">
    <property type="protein sequence ID" value="KAI9561983.1"/>
    <property type="molecule type" value="Genomic_DNA"/>
</dbReference>
<keyword evidence="6" id="KW-0375">Hydrogen ion transport</keyword>
<evidence type="ECO:0000256" key="3">
    <source>
        <dbReference type="ARBA" id="ARBA00022448"/>
    </source>
</evidence>
<gene>
    <name evidence="12" type="ORF">GHT06_012946</name>
</gene>
<dbReference type="Pfam" id="PF03189">
    <property type="entry name" value="Otopetrin"/>
    <property type="match status" value="1"/>
</dbReference>
<dbReference type="GO" id="GO:0005886">
    <property type="term" value="C:plasma membrane"/>
    <property type="evidence" value="ECO:0007669"/>
    <property type="project" value="UniProtKB-SubCell"/>
</dbReference>
<evidence type="ECO:0000256" key="8">
    <source>
        <dbReference type="ARBA" id="ARBA00023065"/>
    </source>
</evidence>
<feature type="transmembrane region" description="Helical" evidence="11">
    <location>
        <begin position="661"/>
        <end position="679"/>
    </location>
</feature>
<sequence>MTSRVRWEGVDEVDQSKNGVLCASPSEIEGIVKHPRKRTSIEFICTAVRNLSHHSTSSHPKPIEVRPETKKTCICDANADEVNPEKHPVTPESQDSGIMVGSSAPRAEDVAKMEQESLLKTVKGKQFQEGTMKHTRNEITLAQPLPTINDRTSLPAFSGLNTPTHQRKHPDKMVKLWKQQGKQATVDILSALYGIMLVVMGVAFPTSQVISSKIPSHYYEGFYAYLYFVAIGFFGYIYILLKTQFNLSLTWKRRWFQMVQRLKAKKCTKIEASNEGVFQGDGLTMEDIMTTRLRVTLGKELDPRRSANHGSFYLRMGAVGTFPLTHIYSVGYSFRINFIFGVGSMIYSGLEFAQYFEMSSNPLCDDIMMAVQPASRMLFTFFQMYFVFLNAKIQIIKNSNIIVARFGMMHIIATNLCVWLNVIIQETKHEILHFKQHSDDHEIDQHLVLVHGEEPVQIAAEEHSPYASAVIGHWVNKTVGAVLLDGQNEIHQHRLVKRTLSDECHRSDLMGTLTQNASPFLFPCAIEYSLICAAIMYEIWKHTLLKRNSPLLPTCARTPRTPGGNLYPYSQRRSPHHYSVDCTNANNGLFFGIFVLVLSILSMILFFVLIHREDYKSTAITIVHLTELILYIMTLIAVLIGIIQVSQLQFDASHPLDLDNILLIVALTGVISYNVFTIIGTQFSDHPDRMLVLINALTAVVQAVAQTVFVLGSSKRHLYTRRQEQRKPGREVVTFLMVTNFAMWAIITLEKSRFDAHPVQSQFFGQWPWTIITNISSPLAIFYRYHSTVCLCEIWKRCYKVSERHNHLPLQQQPSV</sequence>
<feature type="transmembrane region" description="Helical" evidence="11">
    <location>
        <begin position="188"/>
        <end position="210"/>
    </location>
</feature>
<dbReference type="PANTHER" id="PTHR21522:SF61">
    <property type="entry name" value="PROTON CHANNEL OTOPLC"/>
    <property type="match status" value="1"/>
</dbReference>
<proteinExistence type="inferred from homology"/>
<evidence type="ECO:0000256" key="9">
    <source>
        <dbReference type="ARBA" id="ARBA00023136"/>
    </source>
</evidence>
<evidence type="ECO:0000256" key="2">
    <source>
        <dbReference type="ARBA" id="ARBA00006513"/>
    </source>
</evidence>
<evidence type="ECO:0000256" key="10">
    <source>
        <dbReference type="ARBA" id="ARBA00023303"/>
    </source>
</evidence>
<feature type="transmembrane region" description="Helical" evidence="11">
    <location>
        <begin position="732"/>
        <end position="749"/>
    </location>
</feature>
<comment type="similarity">
    <text evidence="2">Belongs to the otopetrin family.</text>
</comment>
<keyword evidence="10" id="KW-0407">Ion channel</keyword>
<comment type="caution">
    <text evidence="12">The sequence shown here is derived from an EMBL/GenBank/DDBJ whole genome shotgun (WGS) entry which is preliminary data.</text>
</comment>
<comment type="subcellular location">
    <subcellularLocation>
        <location evidence="1">Cell membrane</location>
        <topology evidence="1">Multi-pass membrane protein</topology>
    </subcellularLocation>
</comment>
<evidence type="ECO:0000256" key="11">
    <source>
        <dbReference type="SAM" id="Phobius"/>
    </source>
</evidence>
<dbReference type="Proteomes" id="UP000820818">
    <property type="component" value="Linkage Group LG3"/>
</dbReference>
<feature type="transmembrane region" description="Helical" evidence="11">
    <location>
        <begin position="622"/>
        <end position="646"/>
    </location>
</feature>
<feature type="transmembrane region" description="Helical" evidence="11">
    <location>
        <begin position="222"/>
        <end position="241"/>
    </location>
</feature>
<evidence type="ECO:0000256" key="1">
    <source>
        <dbReference type="ARBA" id="ARBA00004651"/>
    </source>
</evidence>
<feature type="transmembrane region" description="Helical" evidence="11">
    <location>
        <begin position="691"/>
        <end position="712"/>
    </location>
</feature>
<evidence type="ECO:0000313" key="12">
    <source>
        <dbReference type="EMBL" id="KAI9561983.1"/>
    </source>
</evidence>
<feature type="transmembrane region" description="Helical" evidence="11">
    <location>
        <begin position="589"/>
        <end position="610"/>
    </location>
</feature>
<keyword evidence="9 11" id="KW-0472">Membrane</keyword>
<evidence type="ECO:0000313" key="13">
    <source>
        <dbReference type="Proteomes" id="UP000820818"/>
    </source>
</evidence>
<organism evidence="12 13">
    <name type="scientific">Daphnia sinensis</name>
    <dbReference type="NCBI Taxonomy" id="1820382"/>
    <lineage>
        <taxon>Eukaryota</taxon>
        <taxon>Metazoa</taxon>
        <taxon>Ecdysozoa</taxon>
        <taxon>Arthropoda</taxon>
        <taxon>Crustacea</taxon>
        <taxon>Branchiopoda</taxon>
        <taxon>Diplostraca</taxon>
        <taxon>Cladocera</taxon>
        <taxon>Anomopoda</taxon>
        <taxon>Daphniidae</taxon>
        <taxon>Daphnia</taxon>
        <taxon>Daphnia similis group</taxon>
    </lineage>
</organism>
<evidence type="ECO:0000256" key="4">
    <source>
        <dbReference type="ARBA" id="ARBA00022475"/>
    </source>
</evidence>
<dbReference type="InterPro" id="IPR004878">
    <property type="entry name" value="Otopetrin"/>
</dbReference>
<protein>
    <recommendedName>
        <fullName evidence="14">Otopetrin-2</fullName>
    </recommendedName>
</protein>
<reference evidence="12 13" key="1">
    <citation type="submission" date="2022-05" db="EMBL/GenBank/DDBJ databases">
        <title>A multi-omics perspective on studying reproductive biology in Daphnia sinensis.</title>
        <authorList>
            <person name="Jia J."/>
        </authorList>
    </citation>
    <scope>NUCLEOTIDE SEQUENCE [LARGE SCALE GENOMIC DNA]</scope>
    <source>
        <strain evidence="12 13">WSL</strain>
    </source>
</reference>
<accession>A0AAD5LGT5</accession>
<keyword evidence="3" id="KW-0813">Transport</keyword>
<feature type="transmembrane region" description="Helical" evidence="11">
    <location>
        <begin position="377"/>
        <end position="396"/>
    </location>
</feature>
<evidence type="ECO:0000256" key="7">
    <source>
        <dbReference type="ARBA" id="ARBA00022989"/>
    </source>
</evidence>
<dbReference type="AlphaFoldDB" id="A0AAD5LGT5"/>
<dbReference type="GO" id="GO:0015252">
    <property type="term" value="F:proton channel activity"/>
    <property type="evidence" value="ECO:0007669"/>
    <property type="project" value="InterPro"/>
</dbReference>
<keyword evidence="7 11" id="KW-1133">Transmembrane helix</keyword>
<evidence type="ECO:0000256" key="6">
    <source>
        <dbReference type="ARBA" id="ARBA00022781"/>
    </source>
</evidence>
<keyword evidence="4" id="KW-1003">Cell membrane</keyword>
<feature type="transmembrane region" description="Helical" evidence="11">
    <location>
        <begin position="336"/>
        <end position="356"/>
    </location>
</feature>
<feature type="transmembrane region" description="Helical" evidence="11">
    <location>
        <begin position="402"/>
        <end position="424"/>
    </location>
</feature>
<keyword evidence="8" id="KW-0406">Ion transport</keyword>
<keyword evidence="5 11" id="KW-0812">Transmembrane</keyword>